<evidence type="ECO:0000313" key="1">
    <source>
        <dbReference type="EMBL" id="MCI90448.1"/>
    </source>
</evidence>
<organism evidence="1 2">
    <name type="scientific">Trifolium medium</name>
    <dbReference type="NCBI Taxonomy" id="97028"/>
    <lineage>
        <taxon>Eukaryota</taxon>
        <taxon>Viridiplantae</taxon>
        <taxon>Streptophyta</taxon>
        <taxon>Embryophyta</taxon>
        <taxon>Tracheophyta</taxon>
        <taxon>Spermatophyta</taxon>
        <taxon>Magnoliopsida</taxon>
        <taxon>eudicotyledons</taxon>
        <taxon>Gunneridae</taxon>
        <taxon>Pentapetalae</taxon>
        <taxon>rosids</taxon>
        <taxon>fabids</taxon>
        <taxon>Fabales</taxon>
        <taxon>Fabaceae</taxon>
        <taxon>Papilionoideae</taxon>
        <taxon>50 kb inversion clade</taxon>
        <taxon>NPAAA clade</taxon>
        <taxon>Hologalegina</taxon>
        <taxon>IRL clade</taxon>
        <taxon>Trifolieae</taxon>
        <taxon>Trifolium</taxon>
    </lineage>
</organism>
<proteinExistence type="predicted"/>
<name>A0A392VPW7_9FABA</name>
<keyword evidence="2" id="KW-1185">Reference proteome</keyword>
<dbReference type="AlphaFoldDB" id="A0A392VPW7"/>
<feature type="non-terminal residue" evidence="1">
    <location>
        <position position="64"/>
    </location>
</feature>
<dbReference type="EMBL" id="LXQA011244991">
    <property type="protein sequence ID" value="MCI90448.1"/>
    <property type="molecule type" value="Genomic_DNA"/>
</dbReference>
<reference evidence="1 2" key="1">
    <citation type="journal article" date="2018" name="Front. Plant Sci.">
        <title>Red Clover (Trifolium pratense) and Zigzag Clover (T. medium) - A Picture of Genomic Similarities and Differences.</title>
        <authorList>
            <person name="Dluhosova J."/>
            <person name="Istvanek J."/>
            <person name="Nedelnik J."/>
            <person name="Repkova J."/>
        </authorList>
    </citation>
    <scope>NUCLEOTIDE SEQUENCE [LARGE SCALE GENOMIC DNA]</scope>
    <source>
        <strain evidence="2">cv. 10/8</strain>
        <tissue evidence="1">Leaf</tissue>
    </source>
</reference>
<protein>
    <submittedName>
        <fullName evidence="1">Uncharacterized protein</fullName>
    </submittedName>
</protein>
<evidence type="ECO:0000313" key="2">
    <source>
        <dbReference type="Proteomes" id="UP000265520"/>
    </source>
</evidence>
<accession>A0A392VPW7</accession>
<dbReference type="Proteomes" id="UP000265520">
    <property type="component" value="Unassembled WGS sequence"/>
</dbReference>
<comment type="caution">
    <text evidence="1">The sequence shown here is derived from an EMBL/GenBank/DDBJ whole genome shotgun (WGS) entry which is preliminary data.</text>
</comment>
<feature type="non-terminal residue" evidence="1">
    <location>
        <position position="1"/>
    </location>
</feature>
<sequence>WRVAPASAEEIGELLSSARRVGEDGASRQSVRILPSGTFVQWRVAQLHLARRVPSLFITRAAQN</sequence>